<sequence length="367" mass="40542">MSCTSPPRAWAEVDTNALRHNLSVVRRIMPDQRQMAIVKAEAYGHGLEGVVKALDNEGCAFFGVATVAEAARVRDTGVKTCPFILGPCFAGEREEIVQNGWRAALSSMEEAEHFNSLGALYNKPVHVHVGVDTGMGRSGFLPSELHSLTEKLRKLDHLHLEGVFSHLSAASDDISFTHGQISGFTEAVNELSSGYQYEFRHLCSSAAVFNYKVPCANMVRLGRILYGFSPMPSPYNKELKPTMTLYSRITLIRRLPGNHGVSYNHCYITKGSTKVATIGIGYADGYLQYLSNQGARVYINGQYCPVLGRVTMDQIMVDVTYMDHVETGDLVEIMGPNVSWEELTRRANTIPSNVLTSISARVPRIYV</sequence>
<comment type="function">
    <text evidence="5">Catalyzes the interconversion of L-alanine and D-alanine. May also act on other amino acids.</text>
</comment>
<reference evidence="9 10" key="1">
    <citation type="journal article" date="2017" name="BMC Genomics">
        <title>Genome sequencing of 39 Akkermansia muciniphila isolates reveals its population structure, genomic and functional diverisity, and global distribution in mammalian gut microbiotas.</title>
        <authorList>
            <person name="Guo X."/>
            <person name="Li S."/>
            <person name="Zhang J."/>
            <person name="Wu F."/>
            <person name="Li X."/>
            <person name="Wu D."/>
            <person name="Zhang M."/>
            <person name="Ou Z."/>
            <person name="Jie Z."/>
            <person name="Yan Q."/>
            <person name="Li P."/>
            <person name="Yi J."/>
            <person name="Peng Y."/>
        </authorList>
    </citation>
    <scope>NUCLEOTIDE SEQUENCE [LARGE SCALE GENOMIC DNA]</scope>
    <source>
        <strain evidence="9 10">GP24</strain>
    </source>
</reference>
<evidence type="ECO:0000313" key="9">
    <source>
        <dbReference type="EMBL" id="PNC20419.1"/>
    </source>
</evidence>
<dbReference type="PRINTS" id="PR00992">
    <property type="entry name" value="ALARACEMASE"/>
</dbReference>
<feature type="domain" description="Alanine racemase C-terminal" evidence="8">
    <location>
        <begin position="242"/>
        <end position="367"/>
    </location>
</feature>
<dbReference type="Gene3D" id="3.20.20.10">
    <property type="entry name" value="Alanine racemase"/>
    <property type="match status" value="1"/>
</dbReference>
<comment type="similarity">
    <text evidence="5">Belongs to the alanine racemase family.</text>
</comment>
<dbReference type="PANTHER" id="PTHR30511">
    <property type="entry name" value="ALANINE RACEMASE"/>
    <property type="match status" value="1"/>
</dbReference>
<evidence type="ECO:0000256" key="1">
    <source>
        <dbReference type="ARBA" id="ARBA00000316"/>
    </source>
</evidence>
<dbReference type="GO" id="GO:0030632">
    <property type="term" value="P:D-alanine biosynthetic process"/>
    <property type="evidence" value="ECO:0007669"/>
    <property type="project" value="UniProtKB-UniRule"/>
</dbReference>
<evidence type="ECO:0000256" key="6">
    <source>
        <dbReference type="PIRSR" id="PIRSR600821-50"/>
    </source>
</evidence>
<dbReference type="Proteomes" id="UP000236000">
    <property type="component" value="Unassembled WGS sequence"/>
</dbReference>
<organism evidence="9 10">
    <name type="scientific">Akkermansia muciniphila</name>
    <dbReference type="NCBI Taxonomy" id="239935"/>
    <lineage>
        <taxon>Bacteria</taxon>
        <taxon>Pseudomonadati</taxon>
        <taxon>Verrucomicrobiota</taxon>
        <taxon>Verrucomicrobiia</taxon>
        <taxon>Verrucomicrobiales</taxon>
        <taxon>Akkermansiaceae</taxon>
        <taxon>Akkermansia</taxon>
    </lineage>
</organism>
<accession>A0A2N8HH70</accession>
<dbReference type="OrthoDB" id="9813814at2"/>
<dbReference type="InterPro" id="IPR029066">
    <property type="entry name" value="PLP-binding_barrel"/>
</dbReference>
<comment type="pathway">
    <text evidence="5">Amino-acid biosynthesis; D-alanine biosynthesis; D-alanine from L-alanine: step 1/1.</text>
</comment>
<dbReference type="GO" id="GO:0030170">
    <property type="term" value="F:pyridoxal phosphate binding"/>
    <property type="evidence" value="ECO:0007669"/>
    <property type="project" value="UniProtKB-UniRule"/>
</dbReference>
<dbReference type="SUPFAM" id="SSF51419">
    <property type="entry name" value="PLP-binding barrel"/>
    <property type="match status" value="1"/>
</dbReference>
<comment type="catalytic activity">
    <reaction evidence="1 5">
        <text>L-alanine = D-alanine</text>
        <dbReference type="Rhea" id="RHEA:20249"/>
        <dbReference type="ChEBI" id="CHEBI:57416"/>
        <dbReference type="ChEBI" id="CHEBI:57972"/>
        <dbReference type="EC" id="5.1.1.1"/>
    </reaction>
</comment>
<keyword evidence="3 5" id="KW-0663">Pyridoxal phosphate</keyword>
<feature type="binding site" evidence="5 7">
    <location>
        <position position="312"/>
    </location>
    <ligand>
        <name>substrate</name>
    </ligand>
</feature>
<evidence type="ECO:0000256" key="7">
    <source>
        <dbReference type="PIRSR" id="PIRSR600821-52"/>
    </source>
</evidence>
<dbReference type="InterPro" id="IPR020622">
    <property type="entry name" value="Ala_racemase_pyridoxalP-BS"/>
</dbReference>
<comment type="caution">
    <text evidence="9">The sequence shown here is derived from an EMBL/GenBank/DDBJ whole genome shotgun (WGS) entry which is preliminary data.</text>
</comment>
<dbReference type="UniPathway" id="UPA00042">
    <property type="reaction ID" value="UER00497"/>
</dbReference>
<feature type="active site" description="Proton acceptor; specific for D-alanine" evidence="5">
    <location>
        <position position="39"/>
    </location>
</feature>
<evidence type="ECO:0000256" key="3">
    <source>
        <dbReference type="ARBA" id="ARBA00022898"/>
    </source>
</evidence>
<dbReference type="HAMAP" id="MF_01201">
    <property type="entry name" value="Ala_racemase"/>
    <property type="match status" value="1"/>
</dbReference>
<gene>
    <name evidence="9" type="primary">alr</name>
    <name evidence="9" type="ORF">CXU22_00560</name>
</gene>
<dbReference type="InterPro" id="IPR011079">
    <property type="entry name" value="Ala_racemase_C"/>
</dbReference>
<keyword evidence="4 5" id="KW-0413">Isomerase</keyword>
<evidence type="ECO:0000259" key="8">
    <source>
        <dbReference type="SMART" id="SM01005"/>
    </source>
</evidence>
<dbReference type="InterPro" id="IPR009006">
    <property type="entry name" value="Ala_racemase/Decarboxylase_C"/>
</dbReference>
<dbReference type="EC" id="5.1.1.1" evidence="5"/>
<feature type="binding site" evidence="5 7">
    <location>
        <position position="137"/>
    </location>
    <ligand>
        <name>substrate</name>
    </ligand>
</feature>
<protein>
    <recommendedName>
        <fullName evidence="5">Alanine racemase</fullName>
        <ecNumber evidence="5">5.1.1.1</ecNumber>
    </recommendedName>
</protein>
<dbReference type="EMBL" id="PJKA01000002">
    <property type="protein sequence ID" value="PNC20419.1"/>
    <property type="molecule type" value="Genomic_DNA"/>
</dbReference>
<dbReference type="Pfam" id="PF01168">
    <property type="entry name" value="Ala_racemase_N"/>
    <property type="match status" value="1"/>
</dbReference>
<evidence type="ECO:0000256" key="2">
    <source>
        <dbReference type="ARBA" id="ARBA00001933"/>
    </source>
</evidence>
<evidence type="ECO:0000256" key="4">
    <source>
        <dbReference type="ARBA" id="ARBA00023235"/>
    </source>
</evidence>
<proteinExistence type="inferred from homology"/>
<evidence type="ECO:0000313" key="10">
    <source>
        <dbReference type="Proteomes" id="UP000236000"/>
    </source>
</evidence>
<dbReference type="SUPFAM" id="SSF50621">
    <property type="entry name" value="Alanine racemase C-terminal domain-like"/>
    <property type="match status" value="1"/>
</dbReference>
<dbReference type="NCBIfam" id="TIGR00492">
    <property type="entry name" value="alr"/>
    <property type="match status" value="1"/>
</dbReference>
<dbReference type="SMART" id="SM01005">
    <property type="entry name" value="Ala_racemase_C"/>
    <property type="match status" value="1"/>
</dbReference>
<feature type="modified residue" description="N6-(pyridoxal phosphate)lysine" evidence="5 6">
    <location>
        <position position="39"/>
    </location>
</feature>
<evidence type="ECO:0000256" key="5">
    <source>
        <dbReference type="HAMAP-Rule" id="MF_01201"/>
    </source>
</evidence>
<dbReference type="GO" id="GO:0005829">
    <property type="term" value="C:cytosol"/>
    <property type="evidence" value="ECO:0007669"/>
    <property type="project" value="TreeGrafter"/>
</dbReference>
<comment type="cofactor">
    <cofactor evidence="2 5 6">
        <name>pyridoxal 5'-phosphate</name>
        <dbReference type="ChEBI" id="CHEBI:597326"/>
    </cofactor>
</comment>
<dbReference type="PANTHER" id="PTHR30511:SF0">
    <property type="entry name" value="ALANINE RACEMASE, CATABOLIC-RELATED"/>
    <property type="match status" value="1"/>
</dbReference>
<feature type="active site" description="Proton acceptor; specific for L-alanine" evidence="5">
    <location>
        <position position="263"/>
    </location>
</feature>
<dbReference type="PROSITE" id="PS00395">
    <property type="entry name" value="ALANINE_RACEMASE"/>
    <property type="match status" value="1"/>
</dbReference>
<dbReference type="InterPro" id="IPR000821">
    <property type="entry name" value="Ala_racemase"/>
</dbReference>
<name>A0A2N8HH70_9BACT</name>
<dbReference type="AlphaFoldDB" id="A0A2N8HH70"/>
<dbReference type="FunFam" id="3.20.20.10:FF:000002">
    <property type="entry name" value="Alanine racemase"/>
    <property type="match status" value="1"/>
</dbReference>
<dbReference type="RefSeq" id="WP_102711703.1">
    <property type="nucleotide sequence ID" value="NZ_CABMLK010000001.1"/>
</dbReference>
<dbReference type="Gene3D" id="2.40.37.10">
    <property type="entry name" value="Lyase, Ornithine Decarboxylase, Chain A, domain 1"/>
    <property type="match status" value="1"/>
</dbReference>
<dbReference type="InterPro" id="IPR001608">
    <property type="entry name" value="Ala_racemase_N"/>
</dbReference>
<dbReference type="CDD" id="cd00430">
    <property type="entry name" value="PLPDE_III_AR"/>
    <property type="match status" value="1"/>
</dbReference>
<dbReference type="Pfam" id="PF00842">
    <property type="entry name" value="Ala_racemase_C"/>
    <property type="match status" value="1"/>
</dbReference>
<dbReference type="GO" id="GO:0008784">
    <property type="term" value="F:alanine racemase activity"/>
    <property type="evidence" value="ECO:0007669"/>
    <property type="project" value="UniProtKB-UniRule"/>
</dbReference>